<evidence type="ECO:0000256" key="6">
    <source>
        <dbReference type="ARBA" id="ARBA00023136"/>
    </source>
</evidence>
<dbReference type="GO" id="GO:0089702">
    <property type="term" value="F:undecaprenyl-phosphate glucose phosphotransferase activity"/>
    <property type="evidence" value="ECO:0007669"/>
    <property type="project" value="UniProtKB-EC"/>
</dbReference>
<dbReference type="PANTHER" id="PTHR30576:SF21">
    <property type="entry name" value="UDP-GLUCOSE:UNDECAPRENYL-PHOSPHATE GLUCOSE-1-PHOSPHATE TRANSFERASE"/>
    <property type="match status" value="1"/>
</dbReference>
<dbReference type="InterPro" id="IPR003362">
    <property type="entry name" value="Bact_transf"/>
</dbReference>
<dbReference type="Pfam" id="PF02397">
    <property type="entry name" value="Bac_transf"/>
    <property type="match status" value="1"/>
</dbReference>
<keyword evidence="6 7" id="KW-0472">Membrane</keyword>
<evidence type="ECO:0000313" key="10">
    <source>
        <dbReference type="Proteomes" id="UP001596425"/>
    </source>
</evidence>
<evidence type="ECO:0000256" key="3">
    <source>
        <dbReference type="ARBA" id="ARBA00022679"/>
    </source>
</evidence>
<feature type="transmembrane region" description="Helical" evidence="7">
    <location>
        <begin position="107"/>
        <end position="131"/>
    </location>
</feature>
<evidence type="ECO:0000313" key="9">
    <source>
        <dbReference type="EMBL" id="MFC6632506.1"/>
    </source>
</evidence>
<evidence type="ECO:0000256" key="1">
    <source>
        <dbReference type="ARBA" id="ARBA00004141"/>
    </source>
</evidence>
<name>A0ABW1YIB3_9GAMM</name>
<accession>A0ABW1YIB3</accession>
<evidence type="ECO:0000256" key="7">
    <source>
        <dbReference type="SAM" id="Phobius"/>
    </source>
</evidence>
<keyword evidence="4 7" id="KW-0812">Transmembrane</keyword>
<keyword evidence="5 7" id="KW-1133">Transmembrane helix</keyword>
<dbReference type="EC" id="2.7.8.31" evidence="9"/>
<dbReference type="Pfam" id="PF13727">
    <property type="entry name" value="CoA_binding_3"/>
    <property type="match status" value="1"/>
</dbReference>
<reference evidence="10" key="1">
    <citation type="journal article" date="2019" name="Int. J. Syst. Evol. Microbiol.">
        <title>The Global Catalogue of Microorganisms (GCM) 10K type strain sequencing project: providing services to taxonomists for standard genome sequencing and annotation.</title>
        <authorList>
            <consortium name="The Broad Institute Genomics Platform"/>
            <consortium name="The Broad Institute Genome Sequencing Center for Infectious Disease"/>
            <person name="Wu L."/>
            <person name="Ma J."/>
        </authorList>
    </citation>
    <scope>NUCLEOTIDE SEQUENCE [LARGE SCALE GENOMIC DNA]</scope>
    <source>
        <strain evidence="10">CGMCC 1.13718</strain>
    </source>
</reference>
<organism evidence="9 10">
    <name type="scientific">Microbulbifer taiwanensis</name>
    <dbReference type="NCBI Taxonomy" id="986746"/>
    <lineage>
        <taxon>Bacteria</taxon>
        <taxon>Pseudomonadati</taxon>
        <taxon>Pseudomonadota</taxon>
        <taxon>Gammaproteobacteria</taxon>
        <taxon>Cellvibrionales</taxon>
        <taxon>Microbulbiferaceae</taxon>
        <taxon>Microbulbifer</taxon>
    </lineage>
</organism>
<dbReference type="InterPro" id="IPR017473">
    <property type="entry name" value="Undecaprenyl-P_gluc_Ptfrase"/>
</dbReference>
<dbReference type="RefSeq" id="WP_193194108.1">
    <property type="nucleotide sequence ID" value="NZ_JACZFR010000053.1"/>
</dbReference>
<keyword evidence="10" id="KW-1185">Reference proteome</keyword>
<dbReference type="PANTHER" id="PTHR30576">
    <property type="entry name" value="COLANIC BIOSYNTHESIS UDP-GLUCOSE LIPID CARRIER TRANSFERASE"/>
    <property type="match status" value="1"/>
</dbReference>
<proteinExistence type="inferred from homology"/>
<evidence type="ECO:0000256" key="5">
    <source>
        <dbReference type="ARBA" id="ARBA00022989"/>
    </source>
</evidence>
<dbReference type="Gene3D" id="3.40.50.720">
    <property type="entry name" value="NAD(P)-binding Rossmann-like Domain"/>
    <property type="match status" value="1"/>
</dbReference>
<feature type="domain" description="Bacterial sugar transferase" evidence="8">
    <location>
        <begin position="283"/>
        <end position="466"/>
    </location>
</feature>
<dbReference type="NCBIfam" id="TIGR03025">
    <property type="entry name" value="EPS_sugtrans"/>
    <property type="match status" value="1"/>
</dbReference>
<comment type="subcellular location">
    <subcellularLocation>
        <location evidence="1">Membrane</location>
        <topology evidence="1">Multi-pass membrane protein</topology>
    </subcellularLocation>
</comment>
<evidence type="ECO:0000256" key="2">
    <source>
        <dbReference type="ARBA" id="ARBA00006464"/>
    </source>
</evidence>
<feature type="transmembrane region" description="Helical" evidence="7">
    <location>
        <begin position="47"/>
        <end position="69"/>
    </location>
</feature>
<comment type="caution">
    <text evidence="9">The sequence shown here is derived from an EMBL/GenBank/DDBJ whole genome shotgun (WGS) entry which is preliminary data.</text>
</comment>
<protein>
    <submittedName>
        <fullName evidence="9">Undecaprenyl-phosphate glucose phosphotransferase</fullName>
        <ecNumber evidence="9">2.7.8.31</ecNumber>
    </submittedName>
</protein>
<evidence type="ECO:0000256" key="4">
    <source>
        <dbReference type="ARBA" id="ARBA00022692"/>
    </source>
</evidence>
<feature type="transmembrane region" description="Helical" evidence="7">
    <location>
        <begin position="81"/>
        <end position="101"/>
    </location>
</feature>
<dbReference type="NCBIfam" id="TIGR03023">
    <property type="entry name" value="WcaJ_sugtrans"/>
    <property type="match status" value="1"/>
</dbReference>
<dbReference type="Proteomes" id="UP001596425">
    <property type="component" value="Unassembled WGS sequence"/>
</dbReference>
<comment type="similarity">
    <text evidence="2">Belongs to the bacterial sugar transferase family.</text>
</comment>
<feature type="transmembrane region" description="Helical" evidence="7">
    <location>
        <begin position="20"/>
        <end position="41"/>
    </location>
</feature>
<dbReference type="InterPro" id="IPR017475">
    <property type="entry name" value="EPS_sugar_tfrase"/>
</dbReference>
<gene>
    <name evidence="9" type="ORF">ACFQBM_04395</name>
</gene>
<keyword evidence="3 9" id="KW-0808">Transferase</keyword>
<sequence>MNKYTKAGWGHRHQSGLAAIYRLIDGGVIFTSLLFWCRFFDHQLTNVWLIIGLLATTLFVFCAESVELYRSWRIDSYAHMLGLTLFAWVSVCATLLLIAYFSKTGQIYSRLIVGNWFLSTLVLLALWRYGFRQALFYVRSRDHNTRSAAIIGITPSGLQLAEDFAAEPHLGIRIHGFYRVPESASCQQQLPNSAPYQMLGEVAEALAAAKAGSLEQVYITLPMREELQIESVLGAFADTTATVHILPDLFFHNLLHSRWYQVGSSSVLSVYDTPIEGINSWMKRLEDLLLGTLLLVLTAPLLSLIAISIKLTTPGPAIFKQLRYGLDGRPIEVWKFRTMTTLENGETIVQACRNDPRITRLGRLLRRTSLDELPQLVNVLRGQMSIVGPRPHAIAHNEEYRKLVSGYMLRHKVKPGITGWAQVNGWRGETDTLEKMCRRVEFDLHYIRHWSIWLDLRILFITIFKGLAGRNAY</sequence>
<dbReference type="EMBL" id="JBHSVR010000001">
    <property type="protein sequence ID" value="MFC6632506.1"/>
    <property type="molecule type" value="Genomic_DNA"/>
</dbReference>
<evidence type="ECO:0000259" key="8">
    <source>
        <dbReference type="Pfam" id="PF02397"/>
    </source>
</evidence>